<accession>A0A2R4VUS5</accession>
<dbReference type="RefSeq" id="WP_108548461.1">
    <property type="nucleotide sequence ID" value="NZ_CP028905.1"/>
</dbReference>
<dbReference type="EMBL" id="CP028905">
    <property type="protein sequence ID" value="AWB08187.1"/>
    <property type="molecule type" value="Genomic_DNA"/>
</dbReference>
<feature type="region of interest" description="Disordered" evidence="1">
    <location>
        <begin position="1"/>
        <end position="26"/>
    </location>
</feature>
<name>A0A2R4VUS5_9PROT</name>
<proteinExistence type="predicted"/>
<gene>
    <name evidence="2" type="ORF">A6A40_24490</name>
</gene>
<reference evidence="2 3" key="1">
    <citation type="submission" date="2018-04" db="EMBL/GenBank/DDBJ databases">
        <title>Complete genome sequence of the nitrogen-fixing bacterium Azospirillum humicireducens type strain SgZ-5.</title>
        <authorList>
            <person name="Yu Z."/>
        </authorList>
    </citation>
    <scope>NUCLEOTIDE SEQUENCE [LARGE SCALE GENOMIC DNA]</scope>
    <source>
        <strain evidence="2 3">SgZ-5</strain>
        <plasmid evidence="2 3">pYZ4</plasmid>
    </source>
</reference>
<organism evidence="2 3">
    <name type="scientific">Azospirillum humicireducens</name>
    <dbReference type="NCBI Taxonomy" id="1226968"/>
    <lineage>
        <taxon>Bacteria</taxon>
        <taxon>Pseudomonadati</taxon>
        <taxon>Pseudomonadota</taxon>
        <taxon>Alphaproteobacteria</taxon>
        <taxon>Rhodospirillales</taxon>
        <taxon>Azospirillaceae</taxon>
        <taxon>Azospirillum</taxon>
    </lineage>
</organism>
<protein>
    <submittedName>
        <fullName evidence="2">Uncharacterized protein</fullName>
    </submittedName>
</protein>
<keyword evidence="3" id="KW-1185">Reference proteome</keyword>
<evidence type="ECO:0000313" key="2">
    <source>
        <dbReference type="EMBL" id="AWB08187.1"/>
    </source>
</evidence>
<keyword evidence="2" id="KW-0614">Plasmid</keyword>
<sequence>MARFEPLQSAKRRTVTPSDGARSRRYGRFRQPAAQQGAQLLLQYRLEAIERVEAVECQLERAIHGAMPLPERLKGLPLRALFELLPPWEKRTR</sequence>
<evidence type="ECO:0000256" key="1">
    <source>
        <dbReference type="SAM" id="MobiDB-lite"/>
    </source>
</evidence>
<evidence type="ECO:0000313" key="3">
    <source>
        <dbReference type="Proteomes" id="UP000077405"/>
    </source>
</evidence>
<geneLocation type="plasmid" evidence="2 3">
    <name>pYZ4</name>
</geneLocation>
<dbReference type="AlphaFoldDB" id="A0A2R4VUS5"/>
<dbReference type="Proteomes" id="UP000077405">
    <property type="component" value="Plasmid pYZ4"/>
</dbReference>
<dbReference type="KEGG" id="ahu:A6A40_24490"/>